<dbReference type="Pfam" id="PF18759">
    <property type="entry name" value="Plavaka"/>
    <property type="match status" value="1"/>
</dbReference>
<dbReference type="OrthoDB" id="3199698at2759"/>
<dbReference type="OMA" id="HHEREIF"/>
<keyword evidence="3" id="KW-1185">Reference proteome</keyword>
<dbReference type="Proteomes" id="UP000054270">
    <property type="component" value="Unassembled WGS sequence"/>
</dbReference>
<name>A0A0D2PKE5_HYPSF</name>
<dbReference type="AlphaFoldDB" id="A0A0D2PKE5"/>
<reference evidence="3" key="1">
    <citation type="submission" date="2014-04" db="EMBL/GenBank/DDBJ databases">
        <title>Evolutionary Origins and Diversification of the Mycorrhizal Mutualists.</title>
        <authorList>
            <consortium name="DOE Joint Genome Institute"/>
            <consortium name="Mycorrhizal Genomics Consortium"/>
            <person name="Kohler A."/>
            <person name="Kuo A."/>
            <person name="Nagy L.G."/>
            <person name="Floudas D."/>
            <person name="Copeland A."/>
            <person name="Barry K.W."/>
            <person name="Cichocki N."/>
            <person name="Veneault-Fourrey C."/>
            <person name="LaButti K."/>
            <person name="Lindquist E.A."/>
            <person name="Lipzen A."/>
            <person name="Lundell T."/>
            <person name="Morin E."/>
            <person name="Murat C."/>
            <person name="Riley R."/>
            <person name="Ohm R."/>
            <person name="Sun H."/>
            <person name="Tunlid A."/>
            <person name="Henrissat B."/>
            <person name="Grigoriev I.V."/>
            <person name="Hibbett D.S."/>
            <person name="Martin F."/>
        </authorList>
    </citation>
    <scope>NUCLEOTIDE SEQUENCE [LARGE SCALE GENOMIC DNA]</scope>
    <source>
        <strain evidence="3">FD-334 SS-4</strain>
    </source>
</reference>
<dbReference type="EMBL" id="KN817567">
    <property type="protein sequence ID" value="KJA20450.1"/>
    <property type="molecule type" value="Genomic_DNA"/>
</dbReference>
<sequence>MAEQLQGNGFEEFFSQDLPRAECLQQLPRPSEMPSEGAWQLVHPILRAGLPCNSEGQFLPENAPPPPPEAPTTGFFPFSDCSSFELANLLFRREQMSGGNINDLLQIWASSLPDDQDPPFTGKQDMYETVDQIKDGDIPWESFDICFNGDIAEGDTTAWKHSKYEVWFRDPRLLLHTQLSNPDYTKEMDFAPKEVRNEKDSCRYQDFMSGDWAWRQADILAQDPKNHGSAFCPVILGSDKTTVSVATGQTEYYLVYISNGLVHNGVRRAHRNALMLLGFLSIPKTESAHQNTDEFRKFQRSLFHGSLNQILQPLKQYMEALEIVRYGDGYFRRTIYGLGPYIADYPEKVLLACIVQGWCPRCNAHWDNLDNAQAGRRSHELTCALFAAVGNKALWDEYGIISDIMPFTYGFPRADIHELLLPNLLHQIIKGMFKDHIVTWVTEYIQDEHPAAEAKCILDDIDRRIAAAPPFPGLRRFPEGDDSKALMKVYLPAVVGHIPSQMVHAISSFMEFCYLVQRSVLEDDDLVAIDAAVADFHVHRVAFNSICPDGYSLPRQHSLVHYRHLIREFGTPNGLCSSITESKHIKAVKEPWRQSSRFNTLGQMLLTNQCLDKLAALRIQLQAQGLLQGSIFDDAAPGAIVQHPQGATLLDNDDGDGGGVDGDVLGDVKLAKKPSKPMISNKEWCTTELNSNSVRNIPRDVVSLAEHLGVPQLPSLVSRFLYQQLNPDAITDDAPLEDVPLEICPRFTGNVWVFPSAIATYYAPSDRSGTKGMFRERIRAVNSWRNRPERRDCVFVEHDSETAGFRGCLVGHVHSFLRLHHEGVYYPCALISWFTAIDNEPCPDTRMWKVQPDFDTSGHCSIDIIHIDSILRNAHLMGVHTDCTFLPRSFRYYHTLDSYKYFYVNKYIDHHAHEIAF</sequence>
<gene>
    <name evidence="2" type="ORF">HYPSUDRAFT_68487</name>
</gene>
<proteinExistence type="predicted"/>
<organism evidence="2 3">
    <name type="scientific">Hypholoma sublateritium (strain FD-334 SS-4)</name>
    <dbReference type="NCBI Taxonomy" id="945553"/>
    <lineage>
        <taxon>Eukaryota</taxon>
        <taxon>Fungi</taxon>
        <taxon>Dikarya</taxon>
        <taxon>Basidiomycota</taxon>
        <taxon>Agaricomycotina</taxon>
        <taxon>Agaricomycetes</taxon>
        <taxon>Agaricomycetidae</taxon>
        <taxon>Agaricales</taxon>
        <taxon>Agaricineae</taxon>
        <taxon>Strophariaceae</taxon>
        <taxon>Hypholoma</taxon>
    </lineage>
</organism>
<evidence type="ECO:0000313" key="2">
    <source>
        <dbReference type="EMBL" id="KJA20450.1"/>
    </source>
</evidence>
<feature type="region of interest" description="Disordered" evidence="1">
    <location>
        <begin position="53"/>
        <end position="72"/>
    </location>
</feature>
<dbReference type="InterPro" id="IPR041078">
    <property type="entry name" value="Plavaka"/>
</dbReference>
<accession>A0A0D2PKE5</accession>
<evidence type="ECO:0000256" key="1">
    <source>
        <dbReference type="SAM" id="MobiDB-lite"/>
    </source>
</evidence>
<protein>
    <recommendedName>
        <fullName evidence="4">CxC2-like cysteine cluster KDZ transposase-associated domain-containing protein</fullName>
    </recommendedName>
</protein>
<evidence type="ECO:0008006" key="4">
    <source>
        <dbReference type="Google" id="ProtNLM"/>
    </source>
</evidence>
<evidence type="ECO:0000313" key="3">
    <source>
        <dbReference type="Proteomes" id="UP000054270"/>
    </source>
</evidence>